<evidence type="ECO:0000313" key="3">
    <source>
        <dbReference type="Proteomes" id="UP000658690"/>
    </source>
</evidence>
<comment type="caution">
    <text evidence="2">The sequence shown here is derived from an EMBL/GenBank/DDBJ whole genome shotgun (WGS) entry which is preliminary data.</text>
</comment>
<sequence>MSLRKAAIAVVVVAQVIMAGAIDASAEEATVVWKPVPSVQPDIQYEMFPSEIPESGRVPAVIRLLSSIPFYDKYEDSGGPPKGYLAPQEVQVVKAGMPWSEAHNWWKVRTWVGDKWINVPSNALDVAPPKQVSLLDNTLMYANPNTNTPSTGTLAPQDVDVVAATKRWFAADSFDNSSMTWLQIHTTWLGDQWIRIPLNRIGTLRSIEPEKAYFMNETGITHSAGEITAEFVSPFNSTAFRVETENGVQWLFSRGAKIEASNETLKLDTRTTLFKQPNSYGEEAAILQPQSVDVFERIDNNPYGNAPGEWYHVHTSAGDGWVNKQFADPIDAKPTDVAIQLNTNAQLMSYPTSGSWYKFAQAAPQILHPICYWDDASGNRWYQIDSYVGLVWLKLNPYTDRIVGQGPDPAVEMSFFTLYYNSAKIDGDELKVQDRRVGYMRDNAWYVSIPFLSEGFRYDQSESGGLITYQSSRFSYGFRIQLGSQQAITLWNGKEIRQVNLTAAPQISSDGELYLNEADVRTLFGSLIAKIDTSLTFTLQAYNVTALAIPTSINSDQMELNVSFRDSIQQLPVDASPELRPKLTLEELGAPPTEAVQTFSKWVAPLQWDMALFQYSAVKSLKVGPNQLKARLEIGGRILWQQDFAVQRTK</sequence>
<dbReference type="Proteomes" id="UP000658690">
    <property type="component" value="Unassembled WGS sequence"/>
</dbReference>
<organism evidence="2 3">
    <name type="scientific">Paenibacillus germinis</name>
    <dbReference type="NCBI Taxonomy" id="2654979"/>
    <lineage>
        <taxon>Bacteria</taxon>
        <taxon>Bacillati</taxon>
        <taxon>Bacillota</taxon>
        <taxon>Bacilli</taxon>
        <taxon>Bacillales</taxon>
        <taxon>Paenibacillaceae</taxon>
        <taxon>Paenibacillus</taxon>
    </lineage>
</organism>
<evidence type="ECO:0000313" key="2">
    <source>
        <dbReference type="EMBL" id="NOU88862.1"/>
    </source>
</evidence>
<feature type="chain" id="PRO_5045264359" evidence="1">
    <location>
        <begin position="27"/>
        <end position="650"/>
    </location>
</feature>
<gene>
    <name evidence="2" type="ORF">GC102_24380</name>
</gene>
<keyword evidence="3" id="KW-1185">Reference proteome</keyword>
<feature type="signal peptide" evidence="1">
    <location>
        <begin position="1"/>
        <end position="26"/>
    </location>
</feature>
<keyword evidence="1" id="KW-0732">Signal</keyword>
<dbReference type="RefSeq" id="WP_171691845.1">
    <property type="nucleotide sequence ID" value="NZ_WHOC01000134.1"/>
</dbReference>
<protein>
    <submittedName>
        <fullName evidence="2">Uncharacterized protein</fullName>
    </submittedName>
</protein>
<evidence type="ECO:0000256" key="1">
    <source>
        <dbReference type="SAM" id="SignalP"/>
    </source>
</evidence>
<reference evidence="2 3" key="1">
    <citation type="submission" date="2019-10" db="EMBL/GenBank/DDBJ databases">
        <title>Description of Paenibacillus choica sp. nov.</title>
        <authorList>
            <person name="Carlier A."/>
            <person name="Qi S."/>
        </authorList>
    </citation>
    <scope>NUCLEOTIDE SEQUENCE [LARGE SCALE GENOMIC DNA]</scope>
    <source>
        <strain evidence="2 3">LMG 31460</strain>
    </source>
</reference>
<proteinExistence type="predicted"/>
<accession>A0ABX1Z655</accession>
<dbReference type="EMBL" id="WHOC01000134">
    <property type="protein sequence ID" value="NOU88862.1"/>
    <property type="molecule type" value="Genomic_DNA"/>
</dbReference>
<name>A0ABX1Z655_9BACL</name>